<organism evidence="1 2">
    <name type="scientific">Brucella intermedia M86</name>
    <dbReference type="NCBI Taxonomy" id="1234597"/>
    <lineage>
        <taxon>Bacteria</taxon>
        <taxon>Pseudomonadati</taxon>
        <taxon>Pseudomonadota</taxon>
        <taxon>Alphaproteobacteria</taxon>
        <taxon>Hyphomicrobiales</taxon>
        <taxon>Brucellaceae</taxon>
        <taxon>Brucella/Ochrobactrum group</taxon>
        <taxon>Brucella</taxon>
    </lineage>
</organism>
<dbReference type="PATRIC" id="fig|1234597.4.peg.271"/>
<dbReference type="OrthoDB" id="7509163at2"/>
<evidence type="ECO:0000313" key="1">
    <source>
        <dbReference type="EMBL" id="ELT50994.1"/>
    </source>
</evidence>
<protein>
    <submittedName>
        <fullName evidence="1">Uncharacterized protein</fullName>
    </submittedName>
</protein>
<name>M5K287_9HYPH</name>
<dbReference type="RefSeq" id="WP_006470388.1">
    <property type="nucleotide sequence ID" value="NZ_AOGE01000005.1"/>
</dbReference>
<proteinExistence type="predicted"/>
<gene>
    <name evidence="1" type="ORF">D584_01333</name>
</gene>
<dbReference type="EMBL" id="AOGE01000005">
    <property type="protein sequence ID" value="ELT50994.1"/>
    <property type="molecule type" value="Genomic_DNA"/>
</dbReference>
<accession>M5K287</accession>
<reference evidence="1 2" key="1">
    <citation type="journal article" date="2013" name="Gut Pathog.">
        <title>Draft genome of Ochrobactrum intermedium strain M86 isolated from non-ulcer dyspeptic individual from India.</title>
        <authorList>
            <person name="Kulkarni G."/>
            <person name="Dhotre D."/>
            <person name="Dharne M."/>
            <person name="Shetty S."/>
            <person name="Chowdhury S."/>
            <person name="Misra V."/>
            <person name="Misra S."/>
            <person name="Patole M."/>
            <person name="Shouche Y."/>
        </authorList>
    </citation>
    <scope>NUCLEOTIDE SEQUENCE [LARGE SCALE GENOMIC DNA]</scope>
    <source>
        <strain evidence="1 2">M86</strain>
    </source>
</reference>
<evidence type="ECO:0000313" key="2">
    <source>
        <dbReference type="Proteomes" id="UP000011971"/>
    </source>
</evidence>
<sequence length="116" mass="13276">MHKRRQLISSDEAVKGTVQHKRPCSDCPWSRQSLNGWLGGVSAEEWLKRAHSNTFVNCHVIDNMQCAGLAIYRRNVCKRVEPPLLTLDADKAACFATPKEFTEHHTKTWSKRDDDI</sequence>
<comment type="caution">
    <text evidence="1">The sequence shown here is derived from an EMBL/GenBank/DDBJ whole genome shotgun (WGS) entry which is preliminary data.</text>
</comment>
<dbReference type="AlphaFoldDB" id="M5K287"/>
<dbReference type="Proteomes" id="UP000011971">
    <property type="component" value="Unassembled WGS sequence"/>
</dbReference>